<feature type="domain" description="TTF-type" evidence="2">
    <location>
        <begin position="113"/>
        <end position="211"/>
    </location>
</feature>
<dbReference type="PANTHER" id="PTHR45749:SF21">
    <property type="entry name" value="DUF4371 DOMAIN-CONTAINING PROTEIN"/>
    <property type="match status" value="1"/>
</dbReference>
<feature type="compositionally biased region" description="Low complexity" evidence="1">
    <location>
        <begin position="73"/>
        <end position="83"/>
    </location>
</feature>
<dbReference type="PANTHER" id="PTHR45749">
    <property type="match status" value="1"/>
</dbReference>
<name>A0A2B4SYI6_STYPI</name>
<dbReference type="AlphaFoldDB" id="A0A2B4SYI6"/>
<dbReference type="EMBL" id="LSMT01000006">
    <property type="protein sequence ID" value="PFX34163.1"/>
    <property type="molecule type" value="Genomic_DNA"/>
</dbReference>
<dbReference type="OrthoDB" id="5986682at2759"/>
<evidence type="ECO:0000256" key="1">
    <source>
        <dbReference type="SAM" id="MobiDB-lite"/>
    </source>
</evidence>
<evidence type="ECO:0000313" key="4">
    <source>
        <dbReference type="Proteomes" id="UP000225706"/>
    </source>
</evidence>
<dbReference type="STRING" id="50429.A0A2B4SYI6"/>
<reference evidence="4" key="1">
    <citation type="journal article" date="2017" name="bioRxiv">
        <title>Comparative analysis of the genomes of Stylophora pistillata and Acropora digitifera provides evidence for extensive differences between species of corals.</title>
        <authorList>
            <person name="Voolstra C.R."/>
            <person name="Li Y."/>
            <person name="Liew Y.J."/>
            <person name="Baumgarten S."/>
            <person name="Zoccola D."/>
            <person name="Flot J.-F."/>
            <person name="Tambutte S."/>
            <person name="Allemand D."/>
            <person name="Aranda M."/>
        </authorList>
    </citation>
    <scope>NUCLEOTIDE SEQUENCE [LARGE SCALE GENOMIC DNA]</scope>
</reference>
<evidence type="ECO:0000259" key="2">
    <source>
        <dbReference type="SMART" id="SM00597"/>
    </source>
</evidence>
<dbReference type="Pfam" id="PF14291">
    <property type="entry name" value="DUF4371"/>
    <property type="match status" value="1"/>
</dbReference>
<proteinExistence type="predicted"/>
<dbReference type="InterPro" id="IPR012337">
    <property type="entry name" value="RNaseH-like_sf"/>
</dbReference>
<dbReference type="SUPFAM" id="SSF53098">
    <property type="entry name" value="Ribonuclease H-like"/>
    <property type="match status" value="1"/>
</dbReference>
<dbReference type="GO" id="GO:0016301">
    <property type="term" value="F:kinase activity"/>
    <property type="evidence" value="ECO:0007669"/>
    <property type="project" value="UniProtKB-KW"/>
</dbReference>
<evidence type="ECO:0000313" key="3">
    <source>
        <dbReference type="EMBL" id="PFX34163.1"/>
    </source>
</evidence>
<keyword evidence="3" id="KW-0418">Kinase</keyword>
<dbReference type="InterPro" id="IPR006580">
    <property type="entry name" value="Znf_TTF"/>
</dbReference>
<comment type="caution">
    <text evidence="3">The sequence shown here is derived from an EMBL/GenBank/DDBJ whole genome shotgun (WGS) entry which is preliminary data.</text>
</comment>
<organism evidence="3 4">
    <name type="scientific">Stylophora pistillata</name>
    <name type="common">Smooth cauliflower coral</name>
    <dbReference type="NCBI Taxonomy" id="50429"/>
    <lineage>
        <taxon>Eukaryota</taxon>
        <taxon>Metazoa</taxon>
        <taxon>Cnidaria</taxon>
        <taxon>Anthozoa</taxon>
        <taxon>Hexacorallia</taxon>
        <taxon>Scleractinia</taxon>
        <taxon>Astrocoeniina</taxon>
        <taxon>Pocilloporidae</taxon>
        <taxon>Stylophora</taxon>
    </lineage>
</organism>
<protein>
    <submittedName>
        <fullName evidence="3">52 kDa repressor of the inhibitor of the protein kinase</fullName>
    </submittedName>
</protein>
<accession>A0A2B4SYI6</accession>
<gene>
    <name evidence="3" type="primary">PRKRIR</name>
    <name evidence="3" type="ORF">AWC38_SpisGene965</name>
</gene>
<keyword evidence="4" id="KW-1185">Reference proteome</keyword>
<keyword evidence="3" id="KW-0808">Transferase</keyword>
<sequence length="520" mass="58354">MASEDESGRDVREELTQIVRECVRNEIALQRSGSNTSLLMRTRDLIASSARSASREMTNSIALGIIPSFPATATPVPSSSSSFHKGKKRRSCNKSSMAPQRAYNFPKTQFYGKNRAFSFEWLTQFPWLVYSAAQDGAFCRFCVLFGHLTGKNSDRLDKLCKSPLKNWVSASTKFKEHQLNSEFHKAAAGCAEDFLRVQEGKMLSVSEQHSDIHRNTVELNRQKRQKLRSIIKTVVLCVKQNMQLRGHRDDSSHLDESSGNPVNFQALLNFRVEAGDKVLANHFANGPRNATYRSKTILNQIIEVLGTYIQDKIVAEINEAGAFSLLVNEASDSSNKEQLPLVLRFVDKESNVREKFVGFYECEDGVTGQAIATLILKAVPELGLSMDFCKGQCYDGAGNMSGPCNGAAAIVRRQYPKAIYTHIRAHRLNLSVVSACKMQNVRNMFDTVGEVTRSFEYSPKKDALLVQKVKDVCPESRRHKLLVVYNTRWIQRIDGLEVFLELYEAIVATLETIKANADRS</sequence>
<dbReference type="InterPro" id="IPR025398">
    <property type="entry name" value="DUF4371"/>
</dbReference>
<dbReference type="Proteomes" id="UP000225706">
    <property type="component" value="Unassembled WGS sequence"/>
</dbReference>
<dbReference type="SMART" id="SM00597">
    <property type="entry name" value="ZnF_TTF"/>
    <property type="match status" value="1"/>
</dbReference>
<feature type="region of interest" description="Disordered" evidence="1">
    <location>
        <begin position="73"/>
        <end position="97"/>
    </location>
</feature>